<organism evidence="4">
    <name type="scientific">Taenia asiatica</name>
    <name type="common">Asian tapeworm</name>
    <dbReference type="NCBI Taxonomy" id="60517"/>
    <lineage>
        <taxon>Eukaryota</taxon>
        <taxon>Metazoa</taxon>
        <taxon>Spiralia</taxon>
        <taxon>Lophotrochozoa</taxon>
        <taxon>Platyhelminthes</taxon>
        <taxon>Cestoda</taxon>
        <taxon>Eucestoda</taxon>
        <taxon>Cyclophyllidea</taxon>
        <taxon>Taeniidae</taxon>
        <taxon>Taenia</taxon>
    </lineage>
</organism>
<dbReference type="OrthoDB" id="6278023at2759"/>
<evidence type="ECO:0000313" key="2">
    <source>
        <dbReference type="EMBL" id="VDK21258.1"/>
    </source>
</evidence>
<dbReference type="AlphaFoldDB" id="A0A158R6N1"/>
<dbReference type="Proteomes" id="UP000282613">
    <property type="component" value="Unassembled WGS sequence"/>
</dbReference>
<protein>
    <submittedName>
        <fullName evidence="2 4">Uncharacterized protein</fullName>
    </submittedName>
</protein>
<evidence type="ECO:0000256" key="1">
    <source>
        <dbReference type="SAM" id="MobiDB-lite"/>
    </source>
</evidence>
<proteinExistence type="predicted"/>
<feature type="region of interest" description="Disordered" evidence="1">
    <location>
        <begin position="101"/>
        <end position="146"/>
    </location>
</feature>
<evidence type="ECO:0000313" key="4">
    <source>
        <dbReference type="WBParaSite" id="TASK_0000054601-mRNA-1"/>
    </source>
</evidence>
<gene>
    <name evidence="2" type="ORF">TASK_LOCUS547</name>
</gene>
<name>A0A158R6N1_TAEAS</name>
<dbReference type="WBParaSite" id="TASK_0000054601-mRNA-1">
    <property type="protein sequence ID" value="TASK_0000054601-mRNA-1"/>
    <property type="gene ID" value="TASK_0000054601"/>
</dbReference>
<reference evidence="2 3" key="2">
    <citation type="submission" date="2018-11" db="EMBL/GenBank/DDBJ databases">
        <authorList>
            <consortium name="Pathogen Informatics"/>
        </authorList>
    </citation>
    <scope>NUCLEOTIDE SEQUENCE [LARGE SCALE GENOMIC DNA]</scope>
</reference>
<feature type="compositionally biased region" description="Pro residues" evidence="1">
    <location>
        <begin position="107"/>
        <end position="124"/>
    </location>
</feature>
<keyword evidence="3" id="KW-1185">Reference proteome</keyword>
<accession>A0A158R6N1</accession>
<reference evidence="4" key="1">
    <citation type="submission" date="2016-04" db="UniProtKB">
        <authorList>
            <consortium name="WormBaseParasite"/>
        </authorList>
    </citation>
    <scope>IDENTIFICATION</scope>
</reference>
<evidence type="ECO:0000313" key="3">
    <source>
        <dbReference type="Proteomes" id="UP000282613"/>
    </source>
</evidence>
<dbReference type="EMBL" id="UYRS01000074">
    <property type="protein sequence ID" value="VDK21258.1"/>
    <property type="molecule type" value="Genomic_DNA"/>
</dbReference>
<sequence length="459" mass="52944">MKRDPRIKLKLLKKAPTLLFLEAHLKAINDLRVEATATLQRVKSLLKKLCEERTEEFKRKQVREYNIRWQLRLRQLEKFRHFRLLTSSRLPSGLARFGPRSASPLLPIQPPSSPSLSPTPPTSPSPGVQRAVRSRSISPRPFAPSQSRRWLRSPVIDVKNTQRWQRPLKCHCRVNANGLLTVNAASSQLSKRELDTIVKWEREECERLKRVMTFRMSVEEEAQNQTMKPFYDLLSVLTDRTDEVSREMCSLSNTIRNPFAFGDAVFKSKAGSSLEHIQLLMAASSGSSRSCISYLPRFRTLSSPKVGLYRNHRFYEDFSSSLDPPRATPHGIRGHIDETIRPLNQRTLGSLRRQLKRLESRAVERFFGCLEHRRALLGGRGATMPKGMVRAAKWRQEMLGLEMWTSQLSTNCDFSYFELSPLVGKQKKRKEWVEAVKCEKSEEIEEKETISESDTDYCN</sequence>